<keyword evidence="7" id="KW-0479">Metal-binding</keyword>
<keyword evidence="13 15" id="KW-0414">Isoprene biosynthesis</keyword>
<dbReference type="PANTHER" id="PTHR11884">
    <property type="entry name" value="SELECTIN LIGAND RELATED"/>
    <property type="match status" value="1"/>
</dbReference>
<dbReference type="CDD" id="cd00554">
    <property type="entry name" value="MECDP_synthase"/>
    <property type="match status" value="1"/>
</dbReference>
<keyword evidence="12" id="KW-0325">Glycoprotein</keyword>
<feature type="compositionally biased region" description="Low complexity" evidence="16">
    <location>
        <begin position="212"/>
        <end position="251"/>
    </location>
</feature>
<evidence type="ECO:0000256" key="17">
    <source>
        <dbReference type="SAM" id="Phobius"/>
    </source>
</evidence>
<dbReference type="InterPro" id="IPR017873">
    <property type="entry name" value="Cys-rich_GLG1_repeat_euk"/>
</dbReference>
<feature type="region of interest" description="Disordered" evidence="16">
    <location>
        <begin position="201"/>
        <end position="308"/>
    </location>
</feature>
<accession>A0A0D2N415</accession>
<dbReference type="AlphaFoldDB" id="A0A0D2N415"/>
<feature type="domain" description="2-C-methyl-D-erythritol 2,4-cyclodiphosphate synthase" evidence="18">
    <location>
        <begin position="19"/>
        <end position="171"/>
    </location>
</feature>
<dbReference type="UniPathway" id="UPA00056">
    <property type="reaction ID" value="UER00095"/>
</dbReference>
<dbReference type="PROSITE" id="PS51289">
    <property type="entry name" value="GLG1_C_RICH"/>
    <property type="match status" value="4"/>
</dbReference>
<evidence type="ECO:0000256" key="1">
    <source>
        <dbReference type="ARBA" id="ARBA00000200"/>
    </source>
</evidence>
<dbReference type="InterPro" id="IPR039728">
    <property type="entry name" value="GLG1"/>
</dbReference>
<evidence type="ECO:0000256" key="15">
    <source>
        <dbReference type="RuleBase" id="RU004395"/>
    </source>
</evidence>
<dbReference type="InterPro" id="IPR020555">
    <property type="entry name" value="MECDP_synthase_CS"/>
</dbReference>
<feature type="transmembrane region" description="Helical" evidence="17">
    <location>
        <begin position="1127"/>
        <end position="1149"/>
    </location>
</feature>
<evidence type="ECO:0000256" key="4">
    <source>
        <dbReference type="ARBA" id="ARBA00004709"/>
    </source>
</evidence>
<evidence type="ECO:0000313" key="19">
    <source>
        <dbReference type="EMBL" id="KIZ00811.1"/>
    </source>
</evidence>
<evidence type="ECO:0000256" key="16">
    <source>
        <dbReference type="SAM" id="MobiDB-lite"/>
    </source>
</evidence>
<feature type="compositionally biased region" description="Basic and acidic residues" evidence="16">
    <location>
        <begin position="252"/>
        <end position="264"/>
    </location>
</feature>
<keyword evidence="8" id="KW-0732">Signal</keyword>
<dbReference type="KEGG" id="mng:MNEG_7152"/>
<dbReference type="Pfam" id="PF00839">
    <property type="entry name" value="Cys_rich_FGFR"/>
    <property type="match status" value="10"/>
</dbReference>
<dbReference type="GO" id="GO:0046872">
    <property type="term" value="F:metal ion binding"/>
    <property type="evidence" value="ECO:0007669"/>
    <property type="project" value="UniProtKB-KW"/>
</dbReference>
<keyword evidence="11 17" id="KW-0472">Membrane</keyword>
<dbReference type="HAMAP" id="MF_00107">
    <property type="entry name" value="IspF"/>
    <property type="match status" value="1"/>
</dbReference>
<keyword evidence="9" id="KW-0677">Repeat</keyword>
<dbReference type="SUPFAM" id="SSF69765">
    <property type="entry name" value="IpsF-like"/>
    <property type="match status" value="1"/>
</dbReference>
<gene>
    <name evidence="19" type="ORF">MNEG_7152</name>
</gene>
<name>A0A0D2N415_9CHLO</name>
<dbReference type="Proteomes" id="UP000054498">
    <property type="component" value="Unassembled WGS sequence"/>
</dbReference>
<evidence type="ECO:0000256" key="14">
    <source>
        <dbReference type="ARBA" id="ARBA00023239"/>
    </source>
</evidence>
<evidence type="ECO:0000313" key="20">
    <source>
        <dbReference type="Proteomes" id="UP000054498"/>
    </source>
</evidence>
<feature type="compositionally biased region" description="Pro residues" evidence="16">
    <location>
        <begin position="295"/>
        <end position="308"/>
    </location>
</feature>
<evidence type="ECO:0000256" key="2">
    <source>
        <dbReference type="ARBA" id="ARBA00001968"/>
    </source>
</evidence>
<evidence type="ECO:0000256" key="3">
    <source>
        <dbReference type="ARBA" id="ARBA00004479"/>
    </source>
</evidence>
<comment type="similarity">
    <text evidence="15">Belongs to the IspF family.</text>
</comment>
<reference evidence="19 20" key="1">
    <citation type="journal article" date="2013" name="BMC Genomics">
        <title>Reconstruction of the lipid metabolism for the microalga Monoraphidium neglectum from its genome sequence reveals characteristics suitable for biofuel production.</title>
        <authorList>
            <person name="Bogen C."/>
            <person name="Al-Dilaimi A."/>
            <person name="Albersmeier A."/>
            <person name="Wichmann J."/>
            <person name="Grundmann M."/>
            <person name="Rupp O."/>
            <person name="Lauersen K.J."/>
            <person name="Blifernez-Klassen O."/>
            <person name="Kalinowski J."/>
            <person name="Goesmann A."/>
            <person name="Mussgnug J.H."/>
            <person name="Kruse O."/>
        </authorList>
    </citation>
    <scope>NUCLEOTIDE SEQUENCE [LARGE SCALE GENOMIC DNA]</scope>
    <source>
        <strain evidence="19 20">SAG 48.87</strain>
    </source>
</reference>
<dbReference type="NCBIfam" id="TIGR00151">
    <property type="entry name" value="ispF"/>
    <property type="match status" value="1"/>
</dbReference>
<keyword evidence="6 17" id="KW-0812">Transmembrane</keyword>
<dbReference type="GO" id="GO:0016114">
    <property type="term" value="P:terpenoid biosynthetic process"/>
    <property type="evidence" value="ECO:0007669"/>
    <property type="project" value="InterPro"/>
</dbReference>
<proteinExistence type="inferred from homology"/>
<dbReference type="GO" id="GO:0019288">
    <property type="term" value="P:isopentenyl diphosphate biosynthetic process, methylerythritol 4-phosphate pathway"/>
    <property type="evidence" value="ECO:0007669"/>
    <property type="project" value="UniProtKB-UniPathway"/>
</dbReference>
<dbReference type="RefSeq" id="XP_013899830.1">
    <property type="nucleotide sequence ID" value="XM_014044376.1"/>
</dbReference>
<keyword evidence="14 15" id="KW-0456">Lyase</keyword>
<evidence type="ECO:0000256" key="12">
    <source>
        <dbReference type="ARBA" id="ARBA00023180"/>
    </source>
</evidence>
<sequence>MAAAGAVAEAPAPPVLPYRVGHGFDLHRLAEGYKLIIGGVEIPHTKGCEAHSDGDVLLHTVTDAILGALCLPDIGQLFPDNDPKWKGANSDIFLKEAVRLMGEAGYTLGNLDATIIAQKPKLSPHKENIRMNLSELLQAHPSVINIKAKTHEKVDSIGEERSIGCHAVVMLIRTQLEVVAAATGILGCTAALAEAPAEAVPEAEAPAKAEPEAASEAPQQAETPKKAPAPAKAAGAPAEAPEALPELAPAKKAADAVTKEDKDAAPPAESKVAPEPAPAVGQTGASKSAPKPTAGSPPSPRRAKPPPTAVKVVAVAAEAIVHNGDDIDPEGACQDFLPSSTCKDVDLGDGRLAECVSQLIAAAESEGEDGEAVPVPELCEDEVYKYYINRSTNINLNVPLAKACKEDAEKFCNNTWFFGPTEGRVISCLRDIKDKVTSPCKVQIFKLQRAAARDYRADPAIKEACQGDVDRLCGKDVKEGGGRKQACLRENQLKLSWECAEQLFRQELEADDDIRLSVRLYQRCLGDKKRFCAEVEPGQAEAKDCLVEHRNDNGFSAPCREELESMLERRVRDFRIDSRLRRNCQQDIMVLCGMFDSVGGDEAEYSICLQDYVNEIRDDKCRALVRQYQGLAAQDIRFSAPLADACFDDRTKLCPNVPPGSARVIRCLQSQRAGLSPTCRATLFDSEVTFSENIDFQYPMKQACSKEIGLFCAKVPHGNARVIRCLQENKQKKDFGKACKAEVAAYEQRASQDYRLNHRLRTSCRADVGALCKGACDEDKDDQVCGGSVLRCLTEKIDDVKSEACRKEVFYYMKMEVQDYHNDVILAAACRGDVDKFCKDVAPGAQGGVHGCLRTHHKELSEGCRAEQLHLEQSEAESVELRPSLIRACVGERQLFCKDVRPGNARVFRCLANKLADPDFGPVCRGEVITKIQRRQANWRLDPPLRRACRADVAKVCAPEDRQASESGLVYKCLVAHADEVDASCRRELGRALHMAFFVWIPGSILTSPCDVDIAQVCLKERPNMLHQTGQIAQCLADGLDRIIAAEGAGRKNLRDAASGPPLPSLSPECRALVALAAPPNMRAAFDETLSAAALLGGRLSALEPLAGVPLVERDGRGRAQGLTLTGWTAALGVACLAVALMAAATYAWRAYTGAGDASTLVLKSRAGYKRVDTTGA</sequence>
<dbReference type="InterPro" id="IPR036571">
    <property type="entry name" value="MECDP_synthase_sf"/>
</dbReference>
<evidence type="ECO:0000256" key="8">
    <source>
        <dbReference type="ARBA" id="ARBA00022729"/>
    </source>
</evidence>
<evidence type="ECO:0000256" key="13">
    <source>
        <dbReference type="ARBA" id="ARBA00023229"/>
    </source>
</evidence>
<dbReference type="EMBL" id="KK101459">
    <property type="protein sequence ID" value="KIZ00811.1"/>
    <property type="molecule type" value="Genomic_DNA"/>
</dbReference>
<dbReference type="InterPro" id="IPR001893">
    <property type="entry name" value="Cys-rich_GLG1_repeat"/>
</dbReference>
<dbReference type="InterPro" id="IPR003526">
    <property type="entry name" value="MECDP_synthase"/>
</dbReference>
<dbReference type="GO" id="GO:0000139">
    <property type="term" value="C:Golgi membrane"/>
    <property type="evidence" value="ECO:0007669"/>
    <property type="project" value="InterPro"/>
</dbReference>
<evidence type="ECO:0000256" key="5">
    <source>
        <dbReference type="ARBA" id="ARBA00012579"/>
    </source>
</evidence>
<comment type="subcellular location">
    <subcellularLocation>
        <location evidence="3">Membrane</location>
        <topology evidence="3">Single-pass type I membrane protein</topology>
    </subcellularLocation>
</comment>
<dbReference type="GO" id="GO:0008685">
    <property type="term" value="F:2-C-methyl-D-erythritol 2,4-cyclodiphosphate synthase activity"/>
    <property type="evidence" value="ECO:0007669"/>
    <property type="project" value="UniProtKB-EC"/>
</dbReference>
<dbReference type="FunFam" id="3.30.1330.50:FF:000003">
    <property type="entry name" value="2-C-methyl-D-erythritol 2,4-cyclodiphosphate synthase"/>
    <property type="match status" value="1"/>
</dbReference>
<comment type="pathway">
    <text evidence="4">Isoprenoid biosynthesis; isopentenyl diphosphate biosynthesis via DXP pathway; isopentenyl diphosphate from 1-deoxy-D-xylulose 5-phosphate: step 4/6.</text>
</comment>
<evidence type="ECO:0000256" key="10">
    <source>
        <dbReference type="ARBA" id="ARBA00022989"/>
    </source>
</evidence>
<evidence type="ECO:0000256" key="9">
    <source>
        <dbReference type="ARBA" id="ARBA00022737"/>
    </source>
</evidence>
<comment type="catalytic activity">
    <reaction evidence="1 15">
        <text>4-CDP-2-C-methyl-D-erythritol 2-phosphate = 2-C-methyl-D-erythritol 2,4-cyclic diphosphate + CMP</text>
        <dbReference type="Rhea" id="RHEA:23864"/>
        <dbReference type="ChEBI" id="CHEBI:57919"/>
        <dbReference type="ChEBI" id="CHEBI:58483"/>
        <dbReference type="ChEBI" id="CHEBI:60377"/>
        <dbReference type="EC" id="4.6.1.12"/>
    </reaction>
</comment>
<evidence type="ECO:0000256" key="7">
    <source>
        <dbReference type="ARBA" id="ARBA00022723"/>
    </source>
</evidence>
<keyword evidence="20" id="KW-1185">Reference proteome</keyword>
<dbReference type="STRING" id="145388.A0A0D2N415"/>
<evidence type="ECO:0000256" key="11">
    <source>
        <dbReference type="ARBA" id="ARBA00023136"/>
    </source>
</evidence>
<dbReference type="EC" id="4.6.1.12" evidence="5 15"/>
<organism evidence="19 20">
    <name type="scientific">Monoraphidium neglectum</name>
    <dbReference type="NCBI Taxonomy" id="145388"/>
    <lineage>
        <taxon>Eukaryota</taxon>
        <taxon>Viridiplantae</taxon>
        <taxon>Chlorophyta</taxon>
        <taxon>core chlorophytes</taxon>
        <taxon>Chlorophyceae</taxon>
        <taxon>CS clade</taxon>
        <taxon>Sphaeropleales</taxon>
        <taxon>Selenastraceae</taxon>
        <taxon>Monoraphidium</taxon>
    </lineage>
</organism>
<dbReference type="PROSITE" id="PS01350">
    <property type="entry name" value="ISPF"/>
    <property type="match status" value="1"/>
</dbReference>
<dbReference type="GeneID" id="25740028"/>
<keyword evidence="10 17" id="KW-1133">Transmembrane helix</keyword>
<dbReference type="OrthoDB" id="2015434at2759"/>
<dbReference type="PANTHER" id="PTHR11884:SF1">
    <property type="entry name" value="GOLGI APPARATUS PROTEIN 1"/>
    <property type="match status" value="1"/>
</dbReference>
<comment type="cofactor">
    <cofactor evidence="2">
        <name>a divalent metal cation</name>
        <dbReference type="ChEBI" id="CHEBI:60240"/>
    </cofactor>
</comment>
<dbReference type="Gene3D" id="3.30.1330.50">
    <property type="entry name" value="2-C-methyl-D-erythritol 2,4-cyclodiphosphate synthase"/>
    <property type="match status" value="1"/>
</dbReference>
<evidence type="ECO:0000256" key="6">
    <source>
        <dbReference type="ARBA" id="ARBA00022692"/>
    </source>
</evidence>
<protein>
    <recommendedName>
        <fullName evidence="5 15">2-C-methyl-D-erythritol 2,4-cyclodiphosphate synthase</fullName>
        <ecNumber evidence="5 15">4.6.1.12</ecNumber>
    </recommendedName>
</protein>
<evidence type="ECO:0000259" key="18">
    <source>
        <dbReference type="Pfam" id="PF02542"/>
    </source>
</evidence>
<dbReference type="Pfam" id="PF02542">
    <property type="entry name" value="YgbB"/>
    <property type="match status" value="1"/>
</dbReference>